<reference evidence="1 2" key="1">
    <citation type="submission" date="2014-04" db="EMBL/GenBank/DDBJ databases">
        <authorList>
            <consortium name="DOE Joint Genome Institute"/>
            <person name="Kuo A."/>
            <person name="Kohler A."/>
            <person name="Nagy L.G."/>
            <person name="Floudas D."/>
            <person name="Copeland A."/>
            <person name="Barry K.W."/>
            <person name="Cichocki N."/>
            <person name="Veneault-Fourrey C."/>
            <person name="LaButti K."/>
            <person name="Lindquist E.A."/>
            <person name="Lipzen A."/>
            <person name="Lundell T."/>
            <person name="Morin E."/>
            <person name="Murat C."/>
            <person name="Sun H."/>
            <person name="Tunlid A."/>
            <person name="Henrissat B."/>
            <person name="Grigoriev I.V."/>
            <person name="Hibbett D.S."/>
            <person name="Martin F."/>
            <person name="Nordberg H.P."/>
            <person name="Cantor M.N."/>
            <person name="Hua S.X."/>
        </authorList>
    </citation>
    <scope>NUCLEOTIDE SEQUENCE [LARGE SCALE GENOMIC DNA]</scope>
    <source>
        <strain evidence="1 2">LaAM-08-1</strain>
    </source>
</reference>
<name>A0A0C9WPU6_9AGAR</name>
<feature type="non-terminal residue" evidence="1">
    <location>
        <position position="142"/>
    </location>
</feature>
<gene>
    <name evidence="1" type="ORF">K443DRAFT_39015</name>
</gene>
<feature type="non-terminal residue" evidence="1">
    <location>
        <position position="1"/>
    </location>
</feature>
<evidence type="ECO:0000313" key="2">
    <source>
        <dbReference type="Proteomes" id="UP000054477"/>
    </source>
</evidence>
<organism evidence="1 2">
    <name type="scientific">Laccaria amethystina LaAM-08-1</name>
    <dbReference type="NCBI Taxonomy" id="1095629"/>
    <lineage>
        <taxon>Eukaryota</taxon>
        <taxon>Fungi</taxon>
        <taxon>Dikarya</taxon>
        <taxon>Basidiomycota</taxon>
        <taxon>Agaricomycotina</taxon>
        <taxon>Agaricomycetes</taxon>
        <taxon>Agaricomycetidae</taxon>
        <taxon>Agaricales</taxon>
        <taxon>Agaricineae</taxon>
        <taxon>Hydnangiaceae</taxon>
        <taxon>Laccaria</taxon>
    </lineage>
</organism>
<dbReference type="EMBL" id="KN838871">
    <property type="protein sequence ID" value="KIJ93000.1"/>
    <property type="molecule type" value="Genomic_DNA"/>
</dbReference>
<dbReference type="HOGENOM" id="CLU_1820400_0_0_1"/>
<protein>
    <submittedName>
        <fullName evidence="1">Uncharacterized protein</fullName>
    </submittedName>
</protein>
<evidence type="ECO:0000313" key="1">
    <source>
        <dbReference type="EMBL" id="KIJ93000.1"/>
    </source>
</evidence>
<dbReference type="AlphaFoldDB" id="A0A0C9WPU6"/>
<accession>A0A0C9WPU6</accession>
<sequence>VDASHFPLSHSHFDVWGSAMLKGPTMATLDTPPNHHMFNAISNNHLGQMSPLLERRQRGNSTNGSALVFNFNILNDVFQIFKPPAAVPVTPVQGTAPALVTPIAHIPPQLSLTKNLVSADRVPGPELPLEEFCRMYRLTDGV</sequence>
<dbReference type="OrthoDB" id="3063862at2759"/>
<proteinExistence type="predicted"/>
<dbReference type="Proteomes" id="UP000054477">
    <property type="component" value="Unassembled WGS sequence"/>
</dbReference>
<reference evidence="2" key="2">
    <citation type="submission" date="2015-01" db="EMBL/GenBank/DDBJ databases">
        <title>Evolutionary Origins and Diversification of the Mycorrhizal Mutualists.</title>
        <authorList>
            <consortium name="DOE Joint Genome Institute"/>
            <consortium name="Mycorrhizal Genomics Consortium"/>
            <person name="Kohler A."/>
            <person name="Kuo A."/>
            <person name="Nagy L.G."/>
            <person name="Floudas D."/>
            <person name="Copeland A."/>
            <person name="Barry K.W."/>
            <person name="Cichocki N."/>
            <person name="Veneault-Fourrey C."/>
            <person name="LaButti K."/>
            <person name="Lindquist E.A."/>
            <person name="Lipzen A."/>
            <person name="Lundell T."/>
            <person name="Morin E."/>
            <person name="Murat C."/>
            <person name="Riley R."/>
            <person name="Ohm R."/>
            <person name="Sun H."/>
            <person name="Tunlid A."/>
            <person name="Henrissat B."/>
            <person name="Grigoriev I.V."/>
            <person name="Hibbett D.S."/>
            <person name="Martin F."/>
        </authorList>
    </citation>
    <scope>NUCLEOTIDE SEQUENCE [LARGE SCALE GENOMIC DNA]</scope>
    <source>
        <strain evidence="2">LaAM-08-1</strain>
    </source>
</reference>
<keyword evidence="2" id="KW-1185">Reference proteome</keyword>